<dbReference type="InterPro" id="IPR002401">
    <property type="entry name" value="Cyt_P450_E_grp-I"/>
</dbReference>
<reference evidence="7 8" key="1">
    <citation type="submission" date="2020-06" db="EMBL/GenBank/DDBJ databases">
        <title>Genomic analysis of Salicibibacter sp. NKC5-3.</title>
        <authorList>
            <person name="Oh Y.J."/>
        </authorList>
    </citation>
    <scope>NUCLEOTIDE SEQUENCE [LARGE SCALE GENOMIC DNA]</scope>
    <source>
        <strain evidence="7 8">NKC5-3</strain>
    </source>
</reference>
<evidence type="ECO:0000256" key="1">
    <source>
        <dbReference type="ARBA" id="ARBA00010617"/>
    </source>
</evidence>
<evidence type="ECO:0000256" key="5">
    <source>
        <dbReference type="ARBA" id="ARBA00023004"/>
    </source>
</evidence>
<dbReference type="Pfam" id="PF00067">
    <property type="entry name" value="p450"/>
    <property type="match status" value="1"/>
</dbReference>
<evidence type="ECO:0000313" key="8">
    <source>
        <dbReference type="Proteomes" id="UP000595823"/>
    </source>
</evidence>
<evidence type="ECO:0000256" key="2">
    <source>
        <dbReference type="ARBA" id="ARBA00022617"/>
    </source>
</evidence>
<evidence type="ECO:0000256" key="4">
    <source>
        <dbReference type="ARBA" id="ARBA00023002"/>
    </source>
</evidence>
<dbReference type="GO" id="GO:0020037">
    <property type="term" value="F:heme binding"/>
    <property type="evidence" value="ECO:0007669"/>
    <property type="project" value="InterPro"/>
</dbReference>
<keyword evidence="5 6" id="KW-0408">Iron</keyword>
<protein>
    <submittedName>
        <fullName evidence="7">Cytochrome P450</fullName>
    </submittedName>
</protein>
<dbReference type="PRINTS" id="PR00463">
    <property type="entry name" value="EP450I"/>
</dbReference>
<evidence type="ECO:0000256" key="3">
    <source>
        <dbReference type="ARBA" id="ARBA00022723"/>
    </source>
</evidence>
<keyword evidence="4" id="KW-0560">Oxidoreductase</keyword>
<dbReference type="PANTHER" id="PTHR24302:SF15">
    <property type="entry name" value="FATTY-ACID PEROXYGENASE"/>
    <property type="match status" value="1"/>
</dbReference>
<proteinExistence type="inferred from homology"/>
<gene>
    <name evidence="7" type="ORF">HUG15_04600</name>
</gene>
<name>A0A7T7CDN4_9BACI</name>
<dbReference type="InterPro" id="IPR001128">
    <property type="entry name" value="Cyt_P450"/>
</dbReference>
<feature type="binding site" description="axial binding residue" evidence="6">
    <location>
        <position position="365"/>
    </location>
    <ligand>
        <name>heme</name>
        <dbReference type="ChEBI" id="CHEBI:30413"/>
    </ligand>
    <ligandPart>
        <name>Fe</name>
        <dbReference type="ChEBI" id="CHEBI:18248"/>
    </ligandPart>
</feature>
<dbReference type="GO" id="GO:0016705">
    <property type="term" value="F:oxidoreductase activity, acting on paired donors, with incorporation or reduction of molecular oxygen"/>
    <property type="evidence" value="ECO:0007669"/>
    <property type="project" value="InterPro"/>
</dbReference>
<dbReference type="InterPro" id="IPR050705">
    <property type="entry name" value="Cytochrome_P450_3A"/>
</dbReference>
<accession>A0A7T7CDN4</accession>
<sequence>MRATKQIPKEKGLDQTLTLLNEGYQYISNRRRHQQSDIIQTRLLGQKTILISGEEAAQLFYDERYFKRKGVAPRRIKKSLFGEHGVQGLDDAEHKHRKLMFLSLMTPERLEEIKKITMEQWKKKIPEWKRKDGVVLFDEAEDVMCRSACAWAGIPLRKEEVAQRAREFGDMIDAFGGVGERNRRGKRARDSAEQWIQTIVKQIRAKKLNPPENTAAYIMSFHRDHKGKRLDTHTAAVEIINVLRPIVAIGRYVVFGALALHDHPETLPGLHAGDDTYTTMFVQETRRYYPFTPLLGAIARKDFHWKGYPFKKGTLVMLDVHGINHRPDLWDAPDAFKPERFKDWKGSPFAFVPQGGGDHYMGHRCAGEWITVMLMQTSLEFLTNHITYTVPDQDLSYSMVRMPTIPKSRFVIRDVEEKMKHG</sequence>
<comment type="similarity">
    <text evidence="1">Belongs to the cytochrome P450 family.</text>
</comment>
<dbReference type="InterPro" id="IPR036396">
    <property type="entry name" value="Cyt_P450_sf"/>
</dbReference>
<evidence type="ECO:0000313" key="7">
    <source>
        <dbReference type="EMBL" id="QQK78179.1"/>
    </source>
</evidence>
<comment type="cofactor">
    <cofactor evidence="6">
        <name>heme</name>
        <dbReference type="ChEBI" id="CHEBI:30413"/>
    </cofactor>
</comment>
<dbReference type="Gene3D" id="1.10.630.10">
    <property type="entry name" value="Cytochrome P450"/>
    <property type="match status" value="1"/>
</dbReference>
<dbReference type="Proteomes" id="UP000595823">
    <property type="component" value="Chromosome"/>
</dbReference>
<keyword evidence="8" id="KW-1185">Reference proteome</keyword>
<keyword evidence="2 6" id="KW-0349">Heme</keyword>
<dbReference type="CDD" id="cd11067">
    <property type="entry name" value="CYP152"/>
    <property type="match status" value="1"/>
</dbReference>
<dbReference type="AlphaFoldDB" id="A0A7T7CDN4"/>
<dbReference type="GO" id="GO:0004497">
    <property type="term" value="F:monooxygenase activity"/>
    <property type="evidence" value="ECO:0007669"/>
    <property type="project" value="InterPro"/>
</dbReference>
<dbReference type="KEGG" id="scia:HUG15_04600"/>
<organism evidence="7 8">
    <name type="scientific">Salicibibacter cibarius</name>
    <dbReference type="NCBI Taxonomy" id="2743000"/>
    <lineage>
        <taxon>Bacteria</taxon>
        <taxon>Bacillati</taxon>
        <taxon>Bacillota</taxon>
        <taxon>Bacilli</taxon>
        <taxon>Bacillales</taxon>
        <taxon>Bacillaceae</taxon>
        <taxon>Salicibibacter</taxon>
    </lineage>
</organism>
<dbReference type="GO" id="GO:0005506">
    <property type="term" value="F:iron ion binding"/>
    <property type="evidence" value="ECO:0007669"/>
    <property type="project" value="InterPro"/>
</dbReference>
<dbReference type="SUPFAM" id="SSF48264">
    <property type="entry name" value="Cytochrome P450"/>
    <property type="match status" value="1"/>
</dbReference>
<evidence type="ECO:0000256" key="6">
    <source>
        <dbReference type="PIRSR" id="PIRSR602401-1"/>
    </source>
</evidence>
<keyword evidence="3 6" id="KW-0479">Metal-binding</keyword>
<dbReference type="PANTHER" id="PTHR24302">
    <property type="entry name" value="CYTOCHROME P450 FAMILY 3"/>
    <property type="match status" value="1"/>
</dbReference>
<dbReference type="EMBL" id="CP054705">
    <property type="protein sequence ID" value="QQK78179.1"/>
    <property type="molecule type" value="Genomic_DNA"/>
</dbReference>